<dbReference type="InterPro" id="IPR029058">
    <property type="entry name" value="AB_hydrolase_fold"/>
</dbReference>
<keyword evidence="4" id="KW-1185">Reference proteome</keyword>
<dbReference type="Pfam" id="PF20434">
    <property type="entry name" value="BD-FAE"/>
    <property type="match status" value="1"/>
</dbReference>
<evidence type="ECO:0000313" key="4">
    <source>
        <dbReference type="Proteomes" id="UP000515237"/>
    </source>
</evidence>
<organism evidence="3 4">
    <name type="scientific">Adhaeribacter swui</name>
    <dbReference type="NCBI Taxonomy" id="2086471"/>
    <lineage>
        <taxon>Bacteria</taxon>
        <taxon>Pseudomonadati</taxon>
        <taxon>Bacteroidota</taxon>
        <taxon>Cytophagia</taxon>
        <taxon>Cytophagales</taxon>
        <taxon>Hymenobacteraceae</taxon>
        <taxon>Adhaeribacter</taxon>
    </lineage>
</organism>
<dbReference type="AlphaFoldDB" id="A0A7G7GF71"/>
<dbReference type="SUPFAM" id="SSF53474">
    <property type="entry name" value="alpha/beta-Hydrolases"/>
    <property type="match status" value="1"/>
</dbReference>
<dbReference type="Proteomes" id="UP000515237">
    <property type="component" value="Chromosome"/>
</dbReference>
<name>A0A7G7GF71_9BACT</name>
<evidence type="ECO:0000256" key="1">
    <source>
        <dbReference type="ARBA" id="ARBA00022801"/>
    </source>
</evidence>
<feature type="domain" description="BD-FAE-like" evidence="2">
    <location>
        <begin position="27"/>
        <end position="242"/>
    </location>
</feature>
<dbReference type="PANTHER" id="PTHR48081:SF13">
    <property type="entry name" value="ALPHA_BETA HYDROLASE"/>
    <property type="match status" value="1"/>
</dbReference>
<dbReference type="PANTHER" id="PTHR48081">
    <property type="entry name" value="AB HYDROLASE SUPERFAMILY PROTEIN C4A8.06C"/>
    <property type="match status" value="1"/>
</dbReference>
<dbReference type="InterPro" id="IPR050300">
    <property type="entry name" value="GDXG_lipolytic_enzyme"/>
</dbReference>
<reference evidence="3 4" key="1">
    <citation type="journal article" date="2018" name="Int. J. Syst. Evol. Microbiol.">
        <title>Adhaeribacter swui sp. nov., isolated from wet mud.</title>
        <authorList>
            <person name="Kim D.U."/>
            <person name="Kim K.W."/>
            <person name="Kang M.S."/>
            <person name="Kim J.Y."/>
            <person name="Jang J.H."/>
            <person name="Kim M.K."/>
        </authorList>
    </citation>
    <scope>NUCLEOTIDE SEQUENCE [LARGE SCALE GENOMIC DNA]</scope>
    <source>
        <strain evidence="3 4">KCTC 52873</strain>
    </source>
</reference>
<dbReference type="KEGG" id="aswu:HUW51_11115"/>
<dbReference type="Gene3D" id="3.40.50.1820">
    <property type="entry name" value="alpha/beta hydrolase"/>
    <property type="match status" value="1"/>
</dbReference>
<proteinExistence type="predicted"/>
<dbReference type="EMBL" id="CP055156">
    <property type="protein sequence ID" value="QNF35805.1"/>
    <property type="molecule type" value="Genomic_DNA"/>
</dbReference>
<dbReference type="InterPro" id="IPR049492">
    <property type="entry name" value="BD-FAE-like_dom"/>
</dbReference>
<gene>
    <name evidence="3" type="ORF">HUW51_11115</name>
</gene>
<keyword evidence="1 3" id="KW-0378">Hydrolase</keyword>
<protein>
    <submittedName>
        <fullName evidence="3">Alpha/beta hydrolase</fullName>
    </submittedName>
</protein>
<sequence length="285" mass="30916">MPPVNTKNIKNKFLNIAYASESPAQKLDIYLPDASNAPFPVIVAIHGGAFKMGDKADPQVNAALNGLERGYAVISINYRLSSEAIFPAQIQDVKAAIRWVRANAKTYKLNPEKLATWGNSAGGHLAAMAGTTGDDDAFNEAGLVNAGQSSLVQAVVDWYGPIQFDQMDSQFKLSNKGRADHDTAQSPESELIGKQITQAPDLVQAANPATYISEADPPFFIQHGTHDNLVPTEQSENFYADLVKTLGPDKVTLELLPGVGHCGPQFETPENLNKVFDFLDKYLKN</sequence>
<evidence type="ECO:0000259" key="2">
    <source>
        <dbReference type="Pfam" id="PF20434"/>
    </source>
</evidence>
<evidence type="ECO:0000313" key="3">
    <source>
        <dbReference type="EMBL" id="QNF35805.1"/>
    </source>
</evidence>
<accession>A0A7G7GF71</accession>
<dbReference type="GO" id="GO:0016787">
    <property type="term" value="F:hydrolase activity"/>
    <property type="evidence" value="ECO:0007669"/>
    <property type="project" value="UniProtKB-KW"/>
</dbReference>